<feature type="transmembrane region" description="Helical" evidence="10">
    <location>
        <begin position="207"/>
        <end position="227"/>
    </location>
</feature>
<accession>A0ABY4HPF0</accession>
<evidence type="ECO:0000256" key="10">
    <source>
        <dbReference type="SAM" id="Phobius"/>
    </source>
</evidence>
<dbReference type="CDD" id="cd12921">
    <property type="entry name" value="VKOR_4"/>
    <property type="match status" value="1"/>
</dbReference>
<comment type="similarity">
    <text evidence="2">Belongs to the VKOR family.</text>
</comment>
<evidence type="ECO:0000256" key="5">
    <source>
        <dbReference type="ARBA" id="ARBA00022989"/>
    </source>
</evidence>
<evidence type="ECO:0000259" key="12">
    <source>
        <dbReference type="Pfam" id="PF13462"/>
    </source>
</evidence>
<dbReference type="RefSeq" id="WP_246917478.1">
    <property type="nucleotide sequence ID" value="NZ_CP090145.1"/>
</dbReference>
<evidence type="ECO:0000256" key="8">
    <source>
        <dbReference type="ARBA" id="ARBA00023157"/>
    </source>
</evidence>
<feature type="transmembrane region" description="Helical" evidence="10">
    <location>
        <begin position="233"/>
        <end position="251"/>
    </location>
</feature>
<dbReference type="InterPro" id="IPR036249">
    <property type="entry name" value="Thioredoxin-like_sf"/>
</dbReference>
<feature type="transmembrane region" description="Helical" evidence="10">
    <location>
        <begin position="150"/>
        <end position="170"/>
    </location>
</feature>
<keyword evidence="3 10" id="KW-0812">Transmembrane</keyword>
<dbReference type="InterPro" id="IPR012336">
    <property type="entry name" value="Thioredoxin-like_fold"/>
</dbReference>
<evidence type="ECO:0000256" key="9">
    <source>
        <dbReference type="ARBA" id="ARBA00023284"/>
    </source>
</evidence>
<dbReference type="Pfam" id="PF07884">
    <property type="entry name" value="VKOR"/>
    <property type="match status" value="1"/>
</dbReference>
<name>A0ABY4HPF0_9FLAO</name>
<evidence type="ECO:0000256" key="3">
    <source>
        <dbReference type="ARBA" id="ARBA00022692"/>
    </source>
</evidence>
<feature type="domain" description="Thioredoxin-like fold" evidence="12">
    <location>
        <begin position="350"/>
        <end position="499"/>
    </location>
</feature>
<evidence type="ECO:0000256" key="1">
    <source>
        <dbReference type="ARBA" id="ARBA00004141"/>
    </source>
</evidence>
<dbReference type="EMBL" id="CP090145">
    <property type="protein sequence ID" value="UOX34506.1"/>
    <property type="molecule type" value="Genomic_DNA"/>
</dbReference>
<dbReference type="Proteomes" id="UP000830454">
    <property type="component" value="Chromosome"/>
</dbReference>
<evidence type="ECO:0000259" key="11">
    <source>
        <dbReference type="Pfam" id="PF07884"/>
    </source>
</evidence>
<protein>
    <submittedName>
        <fullName evidence="13">Vitamin K epoxide reductase family protein</fullName>
    </submittedName>
</protein>
<dbReference type="Pfam" id="PF13462">
    <property type="entry name" value="Thioredoxin_4"/>
    <property type="match status" value="1"/>
</dbReference>
<reference evidence="13" key="2">
    <citation type="submission" date="2022-04" db="EMBL/GenBank/DDBJ databases">
        <title>Complete Genome Sequence of Flavobacterium sediminilitoris YSM-43, Isolated from a Tidal Sediment.</title>
        <authorList>
            <person name="Lee P.A."/>
        </authorList>
    </citation>
    <scope>NUCLEOTIDE SEQUENCE</scope>
    <source>
        <strain evidence="13">YSM-43</strain>
    </source>
</reference>
<organism evidence="13 14">
    <name type="scientific">Flavobacterium sediminilitoris</name>
    <dbReference type="NCBI Taxonomy" id="2024526"/>
    <lineage>
        <taxon>Bacteria</taxon>
        <taxon>Pseudomonadati</taxon>
        <taxon>Bacteroidota</taxon>
        <taxon>Flavobacteriia</taxon>
        <taxon>Flavobacteriales</taxon>
        <taxon>Flavobacteriaceae</taxon>
        <taxon>Flavobacterium</taxon>
    </lineage>
</organism>
<keyword evidence="7 10" id="KW-0472">Membrane</keyword>
<keyword evidence="6" id="KW-0560">Oxidoreductase</keyword>
<evidence type="ECO:0000256" key="2">
    <source>
        <dbReference type="ARBA" id="ARBA00006214"/>
    </source>
</evidence>
<keyword evidence="9" id="KW-0676">Redox-active center</keyword>
<proteinExistence type="inferred from homology"/>
<keyword evidence="5 10" id="KW-1133">Transmembrane helix</keyword>
<sequence length="511" mass="59045">MKAIIKKYLKINNYDKKQNDFENLFLSHPNYPSLFAITDTLDMLSIENVAAKVPKEQFPELPNSFLAVFNDDITLVTKQNNEIAVEKEKEGKKKVSTDDFLNKWNGVVIAIEQGVKLERKRLSLFKSKYVLLVLILFSLFVIKMEQMNGLISIFNFGIILIGVLISVLIVDEKLNTLDGAISKICSFSEKTSCDSVIKSKNAKITKWLDFSDLPILFFSVSALLIVIDESNLKLINFLSVLSLPIILYSIWLQQSKLKKWCVLCLGISSLLIIQAALFFIVNQPLTWNLLSITNVLLVMVPIWFFWKPILFKRVELQKKNIELIKFKRNYTVFKSLQKEIVNEQRLKALTKVEIGNKNASVNLTLILSPSCSFCHTAFENGLELVNSSLNKVRLTVFFNLNPDNKDNPYLSIVESILQINENMPEKIVEAISDWHIKKMSLEDWKEKWEQKKKDSNIVQIIREQYEWCSDNNFNYTPVKLLNSKLFPGEYDIEEVKYFISELEEELQPILV</sequence>
<feature type="transmembrane region" description="Helical" evidence="10">
    <location>
        <begin position="129"/>
        <end position="144"/>
    </location>
</feature>
<keyword evidence="8" id="KW-1015">Disulfide bond</keyword>
<evidence type="ECO:0000313" key="14">
    <source>
        <dbReference type="Proteomes" id="UP000830454"/>
    </source>
</evidence>
<dbReference type="InterPro" id="IPR038354">
    <property type="entry name" value="VKOR_sf"/>
</dbReference>
<dbReference type="InterPro" id="IPR012932">
    <property type="entry name" value="VKOR"/>
</dbReference>
<feature type="transmembrane region" description="Helical" evidence="10">
    <location>
        <begin position="260"/>
        <end position="281"/>
    </location>
</feature>
<gene>
    <name evidence="13" type="ORF">LXD69_03100</name>
</gene>
<dbReference type="SUPFAM" id="SSF52833">
    <property type="entry name" value="Thioredoxin-like"/>
    <property type="match status" value="1"/>
</dbReference>
<keyword evidence="4" id="KW-0874">Quinone</keyword>
<evidence type="ECO:0000256" key="7">
    <source>
        <dbReference type="ARBA" id="ARBA00023136"/>
    </source>
</evidence>
<feature type="transmembrane region" description="Helical" evidence="10">
    <location>
        <begin position="287"/>
        <end position="306"/>
    </location>
</feature>
<evidence type="ECO:0000313" key="13">
    <source>
        <dbReference type="EMBL" id="UOX34506.1"/>
    </source>
</evidence>
<evidence type="ECO:0000256" key="6">
    <source>
        <dbReference type="ARBA" id="ARBA00023002"/>
    </source>
</evidence>
<dbReference type="Gene3D" id="1.20.1440.130">
    <property type="entry name" value="VKOR domain"/>
    <property type="match status" value="1"/>
</dbReference>
<reference evidence="13" key="1">
    <citation type="submission" date="2021-12" db="EMBL/GenBank/DDBJ databases">
        <authorList>
            <person name="Cha I.-T."/>
            <person name="Lee K.-E."/>
            <person name="Park S.-J."/>
        </authorList>
    </citation>
    <scope>NUCLEOTIDE SEQUENCE</scope>
    <source>
        <strain evidence="13">YSM-43</strain>
    </source>
</reference>
<evidence type="ECO:0000256" key="4">
    <source>
        <dbReference type="ARBA" id="ARBA00022719"/>
    </source>
</evidence>
<feature type="domain" description="Vitamin K epoxide reductase" evidence="11">
    <location>
        <begin position="158"/>
        <end position="277"/>
    </location>
</feature>
<keyword evidence="14" id="KW-1185">Reference proteome</keyword>
<dbReference type="Gene3D" id="3.40.30.10">
    <property type="entry name" value="Glutaredoxin"/>
    <property type="match status" value="1"/>
</dbReference>
<comment type="subcellular location">
    <subcellularLocation>
        <location evidence="1">Membrane</location>
        <topology evidence="1">Multi-pass membrane protein</topology>
    </subcellularLocation>
</comment>